<dbReference type="Proteomes" id="UP000198963">
    <property type="component" value="Chromosome I"/>
</dbReference>
<keyword evidence="2" id="KW-1185">Reference proteome</keyword>
<accession>A0A1H1WKU1</accession>
<dbReference type="Gene3D" id="1.25.40.10">
    <property type="entry name" value="Tetratricopeptide repeat domain"/>
    <property type="match status" value="1"/>
</dbReference>
<name>A0A1H1WKU1_9FLAO</name>
<dbReference type="STRING" id="1249933.SAMN04489797_2919"/>
<dbReference type="InterPro" id="IPR011990">
    <property type="entry name" value="TPR-like_helical_dom_sf"/>
</dbReference>
<evidence type="ECO:0000313" key="1">
    <source>
        <dbReference type="EMBL" id="SDS97927.1"/>
    </source>
</evidence>
<gene>
    <name evidence="1" type="ORF">SAMN04489797_2919</name>
</gene>
<evidence type="ECO:0000313" key="2">
    <source>
        <dbReference type="Proteomes" id="UP000198963"/>
    </source>
</evidence>
<dbReference type="RefSeq" id="WP_092447375.1">
    <property type="nucleotide sequence ID" value="NZ_LT629774.1"/>
</dbReference>
<reference evidence="1 2" key="1">
    <citation type="submission" date="2016-10" db="EMBL/GenBank/DDBJ databases">
        <authorList>
            <person name="Varghese N."/>
            <person name="Submissions S."/>
        </authorList>
    </citation>
    <scope>NUCLEOTIDE SEQUENCE [LARGE SCALE GENOMIC DNA]</scope>
    <source>
        <strain evidence="1 2">RHA_55</strain>
    </source>
</reference>
<organism evidence="1 2">
    <name type="scientific">Winogradskyella sediminis</name>
    <dbReference type="NCBI Taxonomy" id="1382466"/>
    <lineage>
        <taxon>Bacteria</taxon>
        <taxon>Pseudomonadati</taxon>
        <taxon>Bacteroidota</taxon>
        <taxon>Flavobacteriia</taxon>
        <taxon>Flavobacteriales</taxon>
        <taxon>Flavobacteriaceae</taxon>
        <taxon>Winogradskyella</taxon>
    </lineage>
</organism>
<dbReference type="EMBL" id="LT629774">
    <property type="protein sequence ID" value="SDS97927.1"/>
    <property type="molecule type" value="Genomic_DNA"/>
</dbReference>
<sequence length="198" mass="24155">MTPKQEERLKNKIKKIKKDLQADKKHWGGFYHDGRGLRYLPPELYLKLGDFTGALRYFNWFTKNFPEDIGYPIFLFEWTITLFKTKRIEQAEKKAIQTFMSNTYIFDKFLQKESLQFNKSESSNWQLEELIEYFHYTKNQDYLIDFGEWLERFTTSKKFYDFANRFIELRQKLENEPVGNTRTQLIDKENELIKKYTN</sequence>
<dbReference type="AlphaFoldDB" id="A0A1H1WKU1"/>
<protein>
    <submittedName>
        <fullName evidence="1">Uncharacterized protein</fullName>
    </submittedName>
</protein>
<proteinExistence type="predicted"/>